<keyword evidence="3" id="KW-1185">Reference proteome</keyword>
<proteinExistence type="predicted"/>
<evidence type="ECO:0000313" key="2">
    <source>
        <dbReference type="EMBL" id="GMG19221.1"/>
    </source>
</evidence>
<dbReference type="InterPro" id="IPR028012">
    <property type="entry name" value="Rua1_C"/>
</dbReference>
<dbReference type="Pfam" id="PF14616">
    <property type="entry name" value="Rua1_C"/>
    <property type="match status" value="1"/>
</dbReference>
<gene>
    <name evidence="2" type="ORF">Amon01_000029700</name>
</gene>
<dbReference type="AlphaFoldDB" id="A0A9W6YS53"/>
<evidence type="ECO:0000259" key="1">
    <source>
        <dbReference type="Pfam" id="PF14616"/>
    </source>
</evidence>
<dbReference type="OrthoDB" id="4099223at2759"/>
<accession>A0A9W6YS53</accession>
<sequence>MVITEDCPDVERPLPPFESFRVLNEVTLEQVLESSNQLHNPNEWLYELCEPDAVLTPYSPRVYRYLTEYFELKQQRPRGIVKREGMCPYCPLQVIDGRHRCFYDLNTSDYAVHLMYHHGIFTTGSFCLEPTVHKLAKEYKSRTKKIRLVESVQCPYDGCGLVIKVNSKQAGSKLVSAYLRHVRNKHIDRRNHRRQKV</sequence>
<protein>
    <submittedName>
        <fullName evidence="2">Unnamed protein product</fullName>
    </submittedName>
</protein>
<dbReference type="EMBL" id="BSXU01000087">
    <property type="protein sequence ID" value="GMG19221.1"/>
    <property type="molecule type" value="Genomic_DNA"/>
</dbReference>
<name>A0A9W6YS53_AMBMO</name>
<reference evidence="2" key="1">
    <citation type="submission" date="2023-04" db="EMBL/GenBank/DDBJ databases">
        <title>Ambrosiozyma monospora NBRC 1965.</title>
        <authorList>
            <person name="Ichikawa N."/>
            <person name="Sato H."/>
            <person name="Tonouchi N."/>
        </authorList>
    </citation>
    <scope>NUCLEOTIDE SEQUENCE</scope>
    <source>
        <strain evidence="2">NBRC 1965</strain>
    </source>
</reference>
<evidence type="ECO:0000313" key="3">
    <source>
        <dbReference type="Proteomes" id="UP001165063"/>
    </source>
</evidence>
<dbReference type="Proteomes" id="UP001165063">
    <property type="component" value="Unassembled WGS sequence"/>
</dbReference>
<feature type="domain" description="Transcription regulator Rua1 C-terminal" evidence="1">
    <location>
        <begin position="55"/>
        <end position="186"/>
    </location>
</feature>
<comment type="caution">
    <text evidence="2">The sequence shown here is derived from an EMBL/GenBank/DDBJ whole genome shotgun (WGS) entry which is preliminary data.</text>
</comment>
<organism evidence="2 3">
    <name type="scientific">Ambrosiozyma monospora</name>
    <name type="common">Yeast</name>
    <name type="synonym">Endomycopsis monosporus</name>
    <dbReference type="NCBI Taxonomy" id="43982"/>
    <lineage>
        <taxon>Eukaryota</taxon>
        <taxon>Fungi</taxon>
        <taxon>Dikarya</taxon>
        <taxon>Ascomycota</taxon>
        <taxon>Saccharomycotina</taxon>
        <taxon>Pichiomycetes</taxon>
        <taxon>Pichiales</taxon>
        <taxon>Pichiaceae</taxon>
        <taxon>Ambrosiozyma</taxon>
    </lineage>
</organism>